<keyword evidence="7" id="KW-0325">Glycoprotein</keyword>
<evidence type="ECO:0000313" key="9">
    <source>
        <dbReference type="EMBL" id="KAG7330056.1"/>
    </source>
</evidence>
<evidence type="ECO:0000259" key="8">
    <source>
        <dbReference type="Pfam" id="PF07686"/>
    </source>
</evidence>
<evidence type="ECO:0000256" key="7">
    <source>
        <dbReference type="ARBA" id="ARBA00023180"/>
    </source>
</evidence>
<name>A0A9D3NVE4_9TELE</name>
<dbReference type="PANTHER" id="PTHR19433:SF133">
    <property type="entry name" value="IMMUNE-TYPE RECEPTOR 5 PRECURSOR-RELATED"/>
    <property type="match status" value="1"/>
</dbReference>
<comment type="subcellular location">
    <subcellularLocation>
        <location evidence="1">Cell membrane</location>
    </subcellularLocation>
</comment>
<evidence type="ECO:0000256" key="6">
    <source>
        <dbReference type="ARBA" id="ARBA00023157"/>
    </source>
</evidence>
<comment type="caution">
    <text evidence="9">The sequence shown here is derived from an EMBL/GenBank/DDBJ whole genome shotgun (WGS) entry which is preliminary data.</text>
</comment>
<evidence type="ECO:0000313" key="10">
    <source>
        <dbReference type="Proteomes" id="UP000824219"/>
    </source>
</evidence>
<proteinExistence type="predicted"/>
<protein>
    <recommendedName>
        <fullName evidence="8">Immunoglobulin V-set domain-containing protein</fullName>
    </recommendedName>
</protein>
<dbReference type="InterPro" id="IPR052051">
    <property type="entry name" value="TCR_complex_component"/>
</dbReference>
<dbReference type="Pfam" id="PF07686">
    <property type="entry name" value="V-set"/>
    <property type="match status" value="1"/>
</dbReference>
<organism evidence="9 10">
    <name type="scientific">Hemibagrus wyckioides</name>
    <dbReference type="NCBI Taxonomy" id="337641"/>
    <lineage>
        <taxon>Eukaryota</taxon>
        <taxon>Metazoa</taxon>
        <taxon>Chordata</taxon>
        <taxon>Craniata</taxon>
        <taxon>Vertebrata</taxon>
        <taxon>Euteleostomi</taxon>
        <taxon>Actinopterygii</taxon>
        <taxon>Neopterygii</taxon>
        <taxon>Teleostei</taxon>
        <taxon>Ostariophysi</taxon>
        <taxon>Siluriformes</taxon>
        <taxon>Bagridae</taxon>
        <taxon>Hemibagrus</taxon>
    </lineage>
</organism>
<dbReference type="GO" id="GO:0009617">
    <property type="term" value="P:response to bacterium"/>
    <property type="evidence" value="ECO:0007669"/>
    <property type="project" value="TreeGrafter"/>
</dbReference>
<evidence type="ECO:0000256" key="5">
    <source>
        <dbReference type="ARBA" id="ARBA00023136"/>
    </source>
</evidence>
<accession>A0A9D3NVE4</accession>
<gene>
    <name evidence="9" type="ORF">KOW79_006278</name>
</gene>
<keyword evidence="10" id="KW-1185">Reference proteome</keyword>
<dbReference type="GO" id="GO:0002376">
    <property type="term" value="P:immune system process"/>
    <property type="evidence" value="ECO:0007669"/>
    <property type="project" value="UniProtKB-KW"/>
</dbReference>
<reference evidence="9 10" key="1">
    <citation type="submission" date="2021-06" db="EMBL/GenBank/DDBJ databases">
        <title>Chromosome-level genome assembly of the red-tail catfish (Hemibagrus wyckioides).</title>
        <authorList>
            <person name="Shao F."/>
        </authorList>
    </citation>
    <scope>NUCLEOTIDE SEQUENCE [LARGE SCALE GENOMIC DNA]</scope>
    <source>
        <strain evidence="9">EC202008001</strain>
        <tissue evidence="9">Blood</tissue>
    </source>
</reference>
<dbReference type="Proteomes" id="UP000824219">
    <property type="component" value="Linkage Group LG07"/>
</dbReference>
<dbReference type="InterPro" id="IPR013783">
    <property type="entry name" value="Ig-like_fold"/>
</dbReference>
<feature type="domain" description="Immunoglobulin V-set" evidence="8">
    <location>
        <begin position="6"/>
        <end position="56"/>
    </location>
</feature>
<dbReference type="PANTHER" id="PTHR19433">
    <property type="entry name" value="T-CELL RECEPTOR ALPHA CHAIN V REGION-RELATED"/>
    <property type="match status" value="1"/>
</dbReference>
<dbReference type="AlphaFoldDB" id="A0A9D3NVE4"/>
<dbReference type="Gene3D" id="2.60.40.10">
    <property type="entry name" value="Immunoglobulins"/>
    <property type="match status" value="2"/>
</dbReference>
<dbReference type="SUPFAM" id="SSF48726">
    <property type="entry name" value="Immunoglobulin"/>
    <property type="match status" value="2"/>
</dbReference>
<keyword evidence="5" id="KW-0472">Membrane</keyword>
<keyword evidence="6" id="KW-1015">Disulfide bond</keyword>
<dbReference type="OrthoDB" id="6370831at2759"/>
<dbReference type="InterPro" id="IPR013106">
    <property type="entry name" value="Ig_V-set"/>
</dbReference>
<keyword evidence="3" id="KW-0732">Signal</keyword>
<keyword evidence="2" id="KW-1003">Cell membrane</keyword>
<dbReference type="EMBL" id="JAHKSW010000007">
    <property type="protein sequence ID" value="KAG7330056.1"/>
    <property type="molecule type" value="Genomic_DNA"/>
</dbReference>
<dbReference type="InterPro" id="IPR036179">
    <property type="entry name" value="Ig-like_dom_sf"/>
</dbReference>
<dbReference type="GO" id="GO:0005886">
    <property type="term" value="C:plasma membrane"/>
    <property type="evidence" value="ECO:0007669"/>
    <property type="project" value="UniProtKB-SubCell"/>
</dbReference>
<evidence type="ECO:0000256" key="2">
    <source>
        <dbReference type="ARBA" id="ARBA00022475"/>
    </source>
</evidence>
<evidence type="ECO:0000256" key="4">
    <source>
        <dbReference type="ARBA" id="ARBA00022859"/>
    </source>
</evidence>
<evidence type="ECO:0000256" key="3">
    <source>
        <dbReference type="ARBA" id="ARBA00022729"/>
    </source>
</evidence>
<sequence>MFYNDFDKNGRFSATIGPFSFNLSISNLKLSDSATYYCAITFLYDITFEQGTVLIVKGQSLKSSTLIQPKKLVGSGDSGTECTLVTDRCAGNHSVFWFRHRSGESQPGIIYTQGQSSDHCKKSFSDGSLTQSCVYSLPKNLSLSNTGTYYCAVAACGEILFENKLNQIVTDAQVQIRVFVLLSIAWL</sequence>
<keyword evidence="4" id="KW-0391">Immunity</keyword>
<evidence type="ECO:0000256" key="1">
    <source>
        <dbReference type="ARBA" id="ARBA00004236"/>
    </source>
</evidence>